<dbReference type="EMBL" id="MU266427">
    <property type="protein sequence ID" value="KAH7924322.1"/>
    <property type="molecule type" value="Genomic_DNA"/>
</dbReference>
<protein>
    <submittedName>
        <fullName evidence="1">Uncharacterized protein</fullName>
    </submittedName>
</protein>
<feature type="non-terminal residue" evidence="1">
    <location>
        <position position="105"/>
    </location>
</feature>
<feature type="non-terminal residue" evidence="1">
    <location>
        <position position="1"/>
    </location>
</feature>
<organism evidence="1 2">
    <name type="scientific">Leucogyrophana mollusca</name>
    <dbReference type="NCBI Taxonomy" id="85980"/>
    <lineage>
        <taxon>Eukaryota</taxon>
        <taxon>Fungi</taxon>
        <taxon>Dikarya</taxon>
        <taxon>Basidiomycota</taxon>
        <taxon>Agaricomycotina</taxon>
        <taxon>Agaricomycetes</taxon>
        <taxon>Agaricomycetidae</taxon>
        <taxon>Boletales</taxon>
        <taxon>Boletales incertae sedis</taxon>
        <taxon>Leucogyrophana</taxon>
    </lineage>
</organism>
<reference evidence="1" key="1">
    <citation type="journal article" date="2021" name="New Phytol.">
        <title>Evolutionary innovations through gain and loss of genes in the ectomycorrhizal Boletales.</title>
        <authorList>
            <person name="Wu G."/>
            <person name="Miyauchi S."/>
            <person name="Morin E."/>
            <person name="Kuo A."/>
            <person name="Drula E."/>
            <person name="Varga T."/>
            <person name="Kohler A."/>
            <person name="Feng B."/>
            <person name="Cao Y."/>
            <person name="Lipzen A."/>
            <person name="Daum C."/>
            <person name="Hundley H."/>
            <person name="Pangilinan J."/>
            <person name="Johnson J."/>
            <person name="Barry K."/>
            <person name="LaButti K."/>
            <person name="Ng V."/>
            <person name="Ahrendt S."/>
            <person name="Min B."/>
            <person name="Choi I.G."/>
            <person name="Park H."/>
            <person name="Plett J.M."/>
            <person name="Magnuson J."/>
            <person name="Spatafora J.W."/>
            <person name="Nagy L.G."/>
            <person name="Henrissat B."/>
            <person name="Grigoriev I.V."/>
            <person name="Yang Z.L."/>
            <person name="Xu J."/>
            <person name="Martin F.M."/>
        </authorList>
    </citation>
    <scope>NUCLEOTIDE SEQUENCE</scope>
    <source>
        <strain evidence="1">KUC20120723A-06</strain>
    </source>
</reference>
<proteinExistence type="predicted"/>
<evidence type="ECO:0000313" key="2">
    <source>
        <dbReference type="Proteomes" id="UP000790709"/>
    </source>
</evidence>
<keyword evidence="2" id="KW-1185">Reference proteome</keyword>
<name>A0ACB8BF04_9AGAM</name>
<dbReference type="Proteomes" id="UP000790709">
    <property type="component" value="Unassembled WGS sequence"/>
</dbReference>
<gene>
    <name evidence="1" type="ORF">BV22DRAFT_980309</name>
</gene>
<comment type="caution">
    <text evidence="1">The sequence shown here is derived from an EMBL/GenBank/DDBJ whole genome shotgun (WGS) entry which is preliminary data.</text>
</comment>
<accession>A0ACB8BF04</accession>
<evidence type="ECO:0000313" key="1">
    <source>
        <dbReference type="EMBL" id="KAH7924322.1"/>
    </source>
</evidence>
<sequence>EPIHIIVITDGVATDHQDLPARIVEAARRLDRHNIEQAKFGIQFVQIGDDPDAASALRLLDDQLAKEFRIKDIVDTTPFLPGQTFDAEYMLKILLGGIDKVLDNK</sequence>